<dbReference type="Pfam" id="PF10112">
    <property type="entry name" value="Halogen_Hydrol"/>
    <property type="match status" value="1"/>
</dbReference>
<feature type="transmembrane region" description="Helical" evidence="2">
    <location>
        <begin position="55"/>
        <end position="75"/>
    </location>
</feature>
<gene>
    <name evidence="3" type="ORF">ACGRVM_04350</name>
</gene>
<keyword evidence="2" id="KW-0812">Transmembrane</keyword>
<evidence type="ECO:0000313" key="3">
    <source>
        <dbReference type="EMBL" id="MFH0253109.1"/>
    </source>
</evidence>
<protein>
    <submittedName>
        <fullName evidence="3">5-bromo-4-chloroindolyl phosphate hydrolysis family protein</fullName>
    </submittedName>
</protein>
<comment type="caution">
    <text evidence="3">The sequence shown here is derived from an EMBL/GenBank/DDBJ whole genome shotgun (WGS) entry which is preliminary data.</text>
</comment>
<organism evidence="3 4">
    <name type="scientific">Roseovarius aquimarinus</name>
    <dbReference type="NCBI Taxonomy" id="1229156"/>
    <lineage>
        <taxon>Bacteria</taxon>
        <taxon>Pseudomonadati</taxon>
        <taxon>Pseudomonadota</taxon>
        <taxon>Alphaproteobacteria</taxon>
        <taxon>Rhodobacterales</taxon>
        <taxon>Roseobacteraceae</taxon>
        <taxon>Roseovarius</taxon>
    </lineage>
</organism>
<evidence type="ECO:0000313" key="4">
    <source>
        <dbReference type="Proteomes" id="UP001607157"/>
    </source>
</evidence>
<dbReference type="EMBL" id="JBIHMM010000001">
    <property type="protein sequence ID" value="MFH0253109.1"/>
    <property type="molecule type" value="Genomic_DNA"/>
</dbReference>
<feature type="transmembrane region" description="Helical" evidence="2">
    <location>
        <begin position="96"/>
        <end position="115"/>
    </location>
</feature>
<feature type="region of interest" description="Disordered" evidence="1">
    <location>
        <begin position="1"/>
        <end position="24"/>
    </location>
</feature>
<dbReference type="RefSeq" id="WP_377168326.1">
    <property type="nucleotide sequence ID" value="NZ_JBHTJC010000001.1"/>
</dbReference>
<proteinExistence type="predicted"/>
<evidence type="ECO:0000256" key="1">
    <source>
        <dbReference type="SAM" id="MobiDB-lite"/>
    </source>
</evidence>
<keyword evidence="2" id="KW-1133">Transmembrane helix</keyword>
<dbReference type="Proteomes" id="UP001607157">
    <property type="component" value="Unassembled WGS sequence"/>
</dbReference>
<feature type="transmembrane region" description="Helical" evidence="2">
    <location>
        <begin position="32"/>
        <end position="49"/>
    </location>
</feature>
<keyword evidence="4" id="KW-1185">Reference proteome</keyword>
<keyword evidence="2" id="KW-0472">Membrane</keyword>
<sequence>MARRFGGKFSPGGEGKEAGRATGAARPRVDPVGARANLMFLPAVVVLFASLTGGALVLAIGAASAAVLALSAWLLRGGLRAEAAYAERKVARRPGIPRKLFSAVLAGAGIALAAYAGSGVIAAALYGIVTTGLHVAAFGLDPMRDKGMEGIDTFQQDRVARTVREAEALLTEMSDAILRARDRRLEERVAAFQQTVRTMLRTLEDDPRDLSAARRYTGVYLMGARDATIRFADLYARSQDAAARADYLALLDDLDNNFAAKTQKLLENDQGALDIEIGVLRDRLEREGVHLPPSPTREDP</sequence>
<evidence type="ECO:0000256" key="2">
    <source>
        <dbReference type="SAM" id="Phobius"/>
    </source>
</evidence>
<reference evidence="3 4" key="1">
    <citation type="submission" date="2024-10" db="EMBL/GenBank/DDBJ databases">
        <authorList>
            <person name="Yang X.-N."/>
        </authorList>
    </citation>
    <scope>NUCLEOTIDE SEQUENCE [LARGE SCALE GENOMIC DNA]</scope>
    <source>
        <strain evidence="3 4">CAU 1059</strain>
    </source>
</reference>
<name>A0ABW7I4L3_9RHOB</name>
<dbReference type="InterPro" id="IPR018770">
    <property type="entry name" value="ChloroindolylP_hydrolase"/>
</dbReference>
<accession>A0ABW7I4L3</accession>